<comment type="similarity">
    <text evidence="5 16">Belongs to the purine nucleoside phosphorylase YfiH/LACC1 family.</text>
</comment>
<dbReference type="FunFam" id="3.60.140.10:FF:000003">
    <property type="entry name" value="Polyphenol oxidase"/>
    <property type="match status" value="1"/>
</dbReference>
<comment type="catalytic activity">
    <reaction evidence="15">
        <text>S-methyl-5'-thioadenosine + phosphate = 5-(methylsulfanyl)-alpha-D-ribose 1-phosphate + adenine</text>
        <dbReference type="Rhea" id="RHEA:11852"/>
        <dbReference type="ChEBI" id="CHEBI:16708"/>
        <dbReference type="ChEBI" id="CHEBI:17509"/>
        <dbReference type="ChEBI" id="CHEBI:43474"/>
        <dbReference type="ChEBI" id="CHEBI:58533"/>
        <dbReference type="EC" id="2.4.2.28"/>
    </reaction>
    <physiologicalReaction direction="left-to-right" evidence="15">
        <dbReference type="Rhea" id="RHEA:11853"/>
    </physiologicalReaction>
</comment>
<evidence type="ECO:0000256" key="3">
    <source>
        <dbReference type="ARBA" id="ARBA00001973"/>
    </source>
</evidence>
<reference evidence="17 18" key="1">
    <citation type="submission" date="2018-03" db="EMBL/GenBank/DDBJ databases">
        <title>Genomic Encyclopedia of Archaeal and Bacterial Type Strains, Phase II (KMG-II): from individual species to whole genera.</title>
        <authorList>
            <person name="Goeker M."/>
        </authorList>
    </citation>
    <scope>NUCLEOTIDE SEQUENCE [LARGE SCALE GENOMIC DNA]</scope>
    <source>
        <strain evidence="17 18">DSM 45211</strain>
    </source>
</reference>
<dbReference type="PANTHER" id="PTHR30616:SF2">
    <property type="entry name" value="PURINE NUCLEOSIDE PHOSPHORYLASE LACC1"/>
    <property type="match status" value="1"/>
</dbReference>
<evidence type="ECO:0000256" key="8">
    <source>
        <dbReference type="ARBA" id="ARBA00022723"/>
    </source>
</evidence>
<evidence type="ECO:0000256" key="4">
    <source>
        <dbReference type="ARBA" id="ARBA00003215"/>
    </source>
</evidence>
<comment type="catalytic activity">
    <reaction evidence="13">
        <text>adenosine + H2O + H(+) = inosine + NH4(+)</text>
        <dbReference type="Rhea" id="RHEA:24408"/>
        <dbReference type="ChEBI" id="CHEBI:15377"/>
        <dbReference type="ChEBI" id="CHEBI:15378"/>
        <dbReference type="ChEBI" id="CHEBI:16335"/>
        <dbReference type="ChEBI" id="CHEBI:17596"/>
        <dbReference type="ChEBI" id="CHEBI:28938"/>
        <dbReference type="EC" id="3.5.4.4"/>
    </reaction>
    <physiologicalReaction direction="left-to-right" evidence="13">
        <dbReference type="Rhea" id="RHEA:24409"/>
    </physiologicalReaction>
</comment>
<organism evidence="17 18">
    <name type="scientific">Haloactinopolyspora alba</name>
    <dbReference type="NCBI Taxonomy" id="648780"/>
    <lineage>
        <taxon>Bacteria</taxon>
        <taxon>Bacillati</taxon>
        <taxon>Actinomycetota</taxon>
        <taxon>Actinomycetes</taxon>
        <taxon>Jiangellales</taxon>
        <taxon>Jiangellaceae</taxon>
        <taxon>Haloactinopolyspora</taxon>
    </lineage>
</organism>
<comment type="cofactor">
    <cofactor evidence="2">
        <name>Zn(2+)</name>
        <dbReference type="ChEBI" id="CHEBI:29105"/>
    </cofactor>
</comment>
<keyword evidence="10" id="KW-0862">Zinc</keyword>
<evidence type="ECO:0000256" key="6">
    <source>
        <dbReference type="ARBA" id="ARBA00011738"/>
    </source>
</evidence>
<dbReference type="GO" id="GO:0016491">
    <property type="term" value="F:oxidoreductase activity"/>
    <property type="evidence" value="ECO:0007669"/>
    <property type="project" value="UniProtKB-KW"/>
</dbReference>
<keyword evidence="7" id="KW-0808">Transferase</keyword>
<keyword evidence="8" id="KW-0479">Metal-binding</keyword>
<evidence type="ECO:0000256" key="12">
    <source>
        <dbReference type="ARBA" id="ARBA00023008"/>
    </source>
</evidence>
<evidence type="ECO:0000256" key="14">
    <source>
        <dbReference type="ARBA" id="ARBA00048968"/>
    </source>
</evidence>
<dbReference type="InterPro" id="IPR038371">
    <property type="entry name" value="Cu_polyphenol_OxRdtase_sf"/>
</dbReference>
<keyword evidence="11" id="KW-0560">Oxidoreductase</keyword>
<proteinExistence type="inferred from homology"/>
<dbReference type="AlphaFoldDB" id="A0A2P8E473"/>
<evidence type="ECO:0000313" key="18">
    <source>
        <dbReference type="Proteomes" id="UP000243528"/>
    </source>
</evidence>
<dbReference type="Pfam" id="PF02578">
    <property type="entry name" value="Cu-oxidase_4"/>
    <property type="match status" value="1"/>
</dbReference>
<keyword evidence="12" id="KW-0186">Copper</keyword>
<name>A0A2P8E473_9ACTN</name>
<sequence length="240" mass="25004">MLRHELDLGPVRFAFTDRLGGVSAPPYDELNLGGHVGDDPRAVRENRRLLTAAAGLGVDDVSYMNQVHGADVAVVDGPWPDEAPAVDAMVTTVPGRALAVLVADCVPVLLADPDAGVAAVAHAGRQGLAAGVVPAVVRAMRECGARKLVARIGPAVCGRCYEVPEQLRDEVAAEVPEAWSQTRDATPALDLPAGVLAQLRATGADVADVGTCTVEDARSFSYRRDGVTGRLAGLAWVCQV</sequence>
<dbReference type="CDD" id="cd16833">
    <property type="entry name" value="YfiH"/>
    <property type="match status" value="1"/>
</dbReference>
<dbReference type="GO" id="GO:0016787">
    <property type="term" value="F:hydrolase activity"/>
    <property type="evidence" value="ECO:0007669"/>
    <property type="project" value="UniProtKB-KW"/>
</dbReference>
<evidence type="ECO:0000256" key="11">
    <source>
        <dbReference type="ARBA" id="ARBA00023002"/>
    </source>
</evidence>
<dbReference type="InterPro" id="IPR003730">
    <property type="entry name" value="Cu_polyphenol_OxRdtase"/>
</dbReference>
<evidence type="ECO:0000256" key="1">
    <source>
        <dbReference type="ARBA" id="ARBA00000553"/>
    </source>
</evidence>
<dbReference type="Gene3D" id="3.60.140.10">
    <property type="entry name" value="CNF1/YfiH-like putative cysteine hydrolases"/>
    <property type="match status" value="1"/>
</dbReference>
<evidence type="ECO:0000256" key="2">
    <source>
        <dbReference type="ARBA" id="ARBA00001947"/>
    </source>
</evidence>
<evidence type="ECO:0000256" key="7">
    <source>
        <dbReference type="ARBA" id="ARBA00022679"/>
    </source>
</evidence>
<dbReference type="InterPro" id="IPR011324">
    <property type="entry name" value="Cytotoxic_necrot_fac-like_cat"/>
</dbReference>
<dbReference type="OrthoDB" id="4279at2"/>
<protein>
    <recommendedName>
        <fullName evidence="16">Purine nucleoside phosphorylase</fullName>
    </recommendedName>
</protein>
<evidence type="ECO:0000256" key="15">
    <source>
        <dbReference type="ARBA" id="ARBA00049893"/>
    </source>
</evidence>
<dbReference type="SUPFAM" id="SSF64438">
    <property type="entry name" value="CNF1/YfiH-like putative cysteine hydrolases"/>
    <property type="match status" value="1"/>
</dbReference>
<dbReference type="PANTHER" id="PTHR30616">
    <property type="entry name" value="UNCHARACTERIZED PROTEIN YFIH"/>
    <property type="match status" value="1"/>
</dbReference>
<accession>A0A2P8E473</accession>
<comment type="cofactor">
    <cofactor evidence="3">
        <name>Cu(2+)</name>
        <dbReference type="ChEBI" id="CHEBI:29036"/>
    </cofactor>
</comment>
<evidence type="ECO:0000313" key="17">
    <source>
        <dbReference type="EMBL" id="PSL04217.1"/>
    </source>
</evidence>
<evidence type="ECO:0000256" key="13">
    <source>
        <dbReference type="ARBA" id="ARBA00047989"/>
    </source>
</evidence>
<comment type="catalytic activity">
    <reaction evidence="14">
        <text>adenosine + phosphate = alpha-D-ribose 1-phosphate + adenine</text>
        <dbReference type="Rhea" id="RHEA:27642"/>
        <dbReference type="ChEBI" id="CHEBI:16335"/>
        <dbReference type="ChEBI" id="CHEBI:16708"/>
        <dbReference type="ChEBI" id="CHEBI:43474"/>
        <dbReference type="ChEBI" id="CHEBI:57720"/>
        <dbReference type="EC" id="2.4.2.1"/>
    </reaction>
    <physiologicalReaction direction="left-to-right" evidence="14">
        <dbReference type="Rhea" id="RHEA:27643"/>
    </physiologicalReaction>
</comment>
<comment type="function">
    <text evidence="4">Purine nucleoside enzyme that catalyzes the phosphorolysis of adenosine and inosine nucleosides, yielding D-ribose 1-phosphate and the respective free bases, adenine and hypoxanthine. Also catalyzes the phosphorolysis of S-methyl-5'-thioadenosine into adenine and S-methyl-5-thio-alpha-D-ribose 1-phosphate. Also has adenosine deaminase activity.</text>
</comment>
<evidence type="ECO:0000256" key="9">
    <source>
        <dbReference type="ARBA" id="ARBA00022801"/>
    </source>
</evidence>
<dbReference type="RefSeq" id="WP_106537220.1">
    <property type="nucleotide sequence ID" value="NZ_ML142900.1"/>
</dbReference>
<dbReference type="NCBIfam" id="TIGR00726">
    <property type="entry name" value="peptidoglycan editing factor PgeF"/>
    <property type="match status" value="1"/>
</dbReference>
<keyword evidence="18" id="KW-1185">Reference proteome</keyword>
<evidence type="ECO:0000256" key="10">
    <source>
        <dbReference type="ARBA" id="ARBA00022833"/>
    </source>
</evidence>
<dbReference type="GO" id="GO:0005507">
    <property type="term" value="F:copper ion binding"/>
    <property type="evidence" value="ECO:0007669"/>
    <property type="project" value="TreeGrafter"/>
</dbReference>
<dbReference type="GO" id="GO:0017061">
    <property type="term" value="F:S-methyl-5-thioadenosine phosphorylase activity"/>
    <property type="evidence" value="ECO:0007669"/>
    <property type="project" value="UniProtKB-EC"/>
</dbReference>
<gene>
    <name evidence="17" type="ORF">CLV30_106223</name>
</gene>
<dbReference type="Proteomes" id="UP000243528">
    <property type="component" value="Unassembled WGS sequence"/>
</dbReference>
<comment type="catalytic activity">
    <reaction evidence="1">
        <text>inosine + phosphate = alpha-D-ribose 1-phosphate + hypoxanthine</text>
        <dbReference type="Rhea" id="RHEA:27646"/>
        <dbReference type="ChEBI" id="CHEBI:17368"/>
        <dbReference type="ChEBI" id="CHEBI:17596"/>
        <dbReference type="ChEBI" id="CHEBI:43474"/>
        <dbReference type="ChEBI" id="CHEBI:57720"/>
        <dbReference type="EC" id="2.4.2.1"/>
    </reaction>
    <physiologicalReaction direction="left-to-right" evidence="1">
        <dbReference type="Rhea" id="RHEA:27647"/>
    </physiologicalReaction>
</comment>
<evidence type="ECO:0000256" key="5">
    <source>
        <dbReference type="ARBA" id="ARBA00007353"/>
    </source>
</evidence>
<dbReference type="EMBL" id="PYGE01000006">
    <property type="protein sequence ID" value="PSL04217.1"/>
    <property type="molecule type" value="Genomic_DNA"/>
</dbReference>
<keyword evidence="9" id="KW-0378">Hydrolase</keyword>
<evidence type="ECO:0000256" key="16">
    <source>
        <dbReference type="RuleBase" id="RU361274"/>
    </source>
</evidence>
<comment type="caution">
    <text evidence="17">The sequence shown here is derived from an EMBL/GenBank/DDBJ whole genome shotgun (WGS) entry which is preliminary data.</text>
</comment>
<comment type="subunit">
    <text evidence="6">Homodimer.</text>
</comment>